<evidence type="ECO:0000256" key="1">
    <source>
        <dbReference type="SAM" id="SignalP"/>
    </source>
</evidence>
<dbReference type="AlphaFoldDB" id="A0A1M4YYP8"/>
<feature type="chain" id="PRO_5012251443" evidence="1">
    <location>
        <begin position="21"/>
        <end position="439"/>
    </location>
</feature>
<organism evidence="2 3">
    <name type="scientific">Alkalibacter saccharofermentans DSM 14828</name>
    <dbReference type="NCBI Taxonomy" id="1120975"/>
    <lineage>
        <taxon>Bacteria</taxon>
        <taxon>Bacillati</taxon>
        <taxon>Bacillota</taxon>
        <taxon>Clostridia</taxon>
        <taxon>Eubacteriales</taxon>
        <taxon>Eubacteriaceae</taxon>
        <taxon>Alkalibacter</taxon>
    </lineage>
</organism>
<protein>
    <submittedName>
        <fullName evidence="2">Uncharacterized protein</fullName>
    </submittedName>
</protein>
<dbReference type="EMBL" id="FQTU01000014">
    <property type="protein sequence ID" value="SHF10622.1"/>
    <property type="molecule type" value="Genomic_DNA"/>
</dbReference>
<dbReference type="Proteomes" id="UP000184251">
    <property type="component" value="Unassembled WGS sequence"/>
</dbReference>
<sequence length="439" mass="50071">MKKIILLLLIFALGFGTVMADNRPIDVYTADDGMKIVSYAENWNQDKLKQIYEELKRNTHGEEWSYLESVNLYPGPSLNGKEDGLYNYTLRRTSLFSGEKLSLERGSRIDLYNMDVKNTVSEAARVLSHEYGHHFTIYYLAKNDPEFFSEWEKSGFYSARQGSAYGKMSNEQGTEHRWNIAEIAAEDYVQLYGSPTGKTAIKVNDIKERLDNKTLDRQMWFSSAAYNIIPQENMDIPLALTDDNISLYWEEVSGIKADVEYYSKPELKIGKIEDLGNEYSMYELAWTKSTNGKGEEALSYTVVAFGDEMIDFVPIKTVFRGEKRSAIIGSVLDKDGRNLRYYTDYFVSNGFSRVKIIVTGSKGEAVASSLYTLDLSQGKIAAENGIERQSYYVPGELSDRESRITSFIIDMTEELIRRIFSLVERLLSYNINFESGGLL</sequence>
<accession>A0A1M4YYP8</accession>
<evidence type="ECO:0000313" key="3">
    <source>
        <dbReference type="Proteomes" id="UP000184251"/>
    </source>
</evidence>
<dbReference type="RefSeq" id="WP_073271392.1">
    <property type="nucleotide sequence ID" value="NZ_FQTU01000014.1"/>
</dbReference>
<dbReference type="STRING" id="1120975.SAMN02746064_01903"/>
<name>A0A1M4YYP8_9FIRM</name>
<keyword evidence="3" id="KW-1185">Reference proteome</keyword>
<reference evidence="2 3" key="1">
    <citation type="submission" date="2016-11" db="EMBL/GenBank/DDBJ databases">
        <authorList>
            <person name="Jaros S."/>
            <person name="Januszkiewicz K."/>
            <person name="Wedrychowicz H."/>
        </authorList>
    </citation>
    <scope>NUCLEOTIDE SEQUENCE [LARGE SCALE GENOMIC DNA]</scope>
    <source>
        <strain evidence="2 3">DSM 14828</strain>
    </source>
</reference>
<feature type="signal peptide" evidence="1">
    <location>
        <begin position="1"/>
        <end position="20"/>
    </location>
</feature>
<proteinExistence type="predicted"/>
<keyword evidence="1" id="KW-0732">Signal</keyword>
<evidence type="ECO:0000313" key="2">
    <source>
        <dbReference type="EMBL" id="SHF10622.1"/>
    </source>
</evidence>
<dbReference type="OrthoDB" id="3268660at2"/>
<gene>
    <name evidence="2" type="ORF">SAMN02746064_01903</name>
</gene>